<proteinExistence type="predicted"/>
<evidence type="ECO:0000313" key="6">
    <source>
        <dbReference type="EMBL" id="UYF92030.1"/>
    </source>
</evidence>
<keyword evidence="3" id="KW-0804">Transcription</keyword>
<dbReference type="PROSITE" id="PS50987">
    <property type="entry name" value="HTH_ARSR_2"/>
    <property type="match status" value="1"/>
</dbReference>
<dbReference type="GO" id="GO:0003677">
    <property type="term" value="F:DNA binding"/>
    <property type="evidence" value="ECO:0007669"/>
    <property type="project" value="UniProtKB-KW"/>
</dbReference>
<dbReference type="PANTHER" id="PTHR33154:SF33">
    <property type="entry name" value="TRANSCRIPTIONAL REPRESSOR SDPR"/>
    <property type="match status" value="1"/>
</dbReference>
<reference evidence="5 7" key="1">
    <citation type="journal article" date="2018" name="Biodegradation">
        <title>1,4-Dioxane degradation characteristics of Rhodococcus aetherivorans JCM 14343.</title>
        <authorList>
            <person name="Inoue D."/>
            <person name="Tsunoda T."/>
            <person name="Yamamoto N."/>
            <person name="Ike M."/>
            <person name="Sei K."/>
        </authorList>
    </citation>
    <scope>NUCLEOTIDE SEQUENCE [LARGE SCALE GENOMIC DNA]</scope>
    <source>
        <strain evidence="5 7">JCM 14343</strain>
    </source>
</reference>
<dbReference type="InterPro" id="IPR036390">
    <property type="entry name" value="WH_DNA-bd_sf"/>
</dbReference>
<dbReference type="InterPro" id="IPR036388">
    <property type="entry name" value="WH-like_DNA-bd_sf"/>
</dbReference>
<evidence type="ECO:0000256" key="3">
    <source>
        <dbReference type="ARBA" id="ARBA00023163"/>
    </source>
</evidence>
<dbReference type="PRINTS" id="PR00778">
    <property type="entry name" value="HTHARSR"/>
</dbReference>
<evidence type="ECO:0000313" key="8">
    <source>
        <dbReference type="Proteomes" id="UP001163947"/>
    </source>
</evidence>
<keyword evidence="1" id="KW-0805">Transcription regulation</keyword>
<dbReference type="Proteomes" id="UP000325466">
    <property type="component" value="Unassembled WGS sequence"/>
</dbReference>
<dbReference type="Pfam" id="PF12840">
    <property type="entry name" value="HTH_20"/>
    <property type="match status" value="1"/>
</dbReference>
<dbReference type="NCBIfam" id="NF033788">
    <property type="entry name" value="HTH_metalloreg"/>
    <property type="match status" value="1"/>
</dbReference>
<dbReference type="RefSeq" id="WP_006947009.1">
    <property type="nucleotide sequence ID" value="NZ_BAAAYP010000062.1"/>
</dbReference>
<reference evidence="6" key="3">
    <citation type="submission" date="2022-09" db="EMBL/GenBank/DDBJ databases">
        <title>The genome sequence of Rhodococcus aetherivorans N1.</title>
        <authorList>
            <person name="Jiang W."/>
        </authorList>
    </citation>
    <scope>NUCLEOTIDE SEQUENCE</scope>
    <source>
        <strain evidence="6">N1</strain>
    </source>
</reference>
<dbReference type="PANTHER" id="PTHR33154">
    <property type="entry name" value="TRANSCRIPTIONAL REGULATOR, ARSR FAMILY"/>
    <property type="match status" value="1"/>
</dbReference>
<reference evidence="5" key="2">
    <citation type="submission" date="2019-10" db="EMBL/GenBank/DDBJ databases">
        <title>Draft genome sequence of Rhodococcus aetherivorans JCM 14343.</title>
        <authorList>
            <person name="Inoue D."/>
            <person name="Nakazawa M."/>
            <person name="Yamamoto N."/>
            <person name="Sei K."/>
            <person name="Ike M."/>
        </authorList>
    </citation>
    <scope>NUCLEOTIDE SEQUENCE</scope>
    <source>
        <strain evidence="5">JCM 14343</strain>
    </source>
</reference>
<gene>
    <name evidence="6" type="ORF">OCS65_16065</name>
    <name evidence="5" type="ORF">RAJCM14343_3452</name>
</gene>
<accession>A0A0F6YAN6</accession>
<sequence length="113" mass="11938">MPDPADSAVGAVLAALADPTRRLILGTLAELGRASATTLAGRVPVSRQAVVKQLQILETAGLVDAARAGREVLYTPRPETLDGSARWLAELADAWDRRLGAVKRAAEEGRPSR</sequence>
<keyword evidence="7" id="KW-1185">Reference proteome</keyword>
<dbReference type="EMBL" id="BLAH01000092">
    <property type="protein sequence ID" value="GES38192.1"/>
    <property type="molecule type" value="Genomic_DNA"/>
</dbReference>
<evidence type="ECO:0000313" key="5">
    <source>
        <dbReference type="EMBL" id="GES38192.1"/>
    </source>
</evidence>
<keyword evidence="2" id="KW-0238">DNA-binding</keyword>
<dbReference type="Gene3D" id="1.10.10.10">
    <property type="entry name" value="Winged helix-like DNA-binding domain superfamily/Winged helix DNA-binding domain"/>
    <property type="match status" value="1"/>
</dbReference>
<dbReference type="InterPro" id="IPR001845">
    <property type="entry name" value="HTH_ArsR_DNA-bd_dom"/>
</dbReference>
<dbReference type="CDD" id="cd00090">
    <property type="entry name" value="HTH_ARSR"/>
    <property type="match status" value="1"/>
</dbReference>
<dbReference type="InterPro" id="IPR051081">
    <property type="entry name" value="HTH_MetalResp_TranReg"/>
</dbReference>
<protein>
    <submittedName>
        <fullName evidence="6">Metalloregulator ArsR/SmtB family transcription factor</fullName>
    </submittedName>
    <submittedName>
        <fullName evidence="5">Transcriptional regulator, ArsR family</fullName>
    </submittedName>
</protein>
<dbReference type="SMART" id="SM00418">
    <property type="entry name" value="HTH_ARSR"/>
    <property type="match status" value="1"/>
</dbReference>
<dbReference type="SUPFAM" id="SSF46785">
    <property type="entry name" value="Winged helix' DNA-binding domain"/>
    <property type="match status" value="1"/>
</dbReference>
<evidence type="ECO:0000259" key="4">
    <source>
        <dbReference type="PROSITE" id="PS50987"/>
    </source>
</evidence>
<organism evidence="6 8">
    <name type="scientific">Rhodococcus aetherivorans</name>
    <dbReference type="NCBI Taxonomy" id="191292"/>
    <lineage>
        <taxon>Bacteria</taxon>
        <taxon>Bacillati</taxon>
        <taxon>Actinomycetota</taxon>
        <taxon>Actinomycetes</taxon>
        <taxon>Mycobacteriales</taxon>
        <taxon>Nocardiaceae</taxon>
        <taxon>Rhodococcus</taxon>
    </lineage>
</organism>
<feature type="domain" description="HTH arsR-type" evidence="4">
    <location>
        <begin position="1"/>
        <end position="96"/>
    </location>
</feature>
<dbReference type="InterPro" id="IPR011991">
    <property type="entry name" value="ArsR-like_HTH"/>
</dbReference>
<accession>N1MD52</accession>
<dbReference type="KEGG" id="rav:AAT18_12960"/>
<dbReference type="AlphaFoldDB" id="A0A059MQK8"/>
<dbReference type="EMBL" id="CP106982">
    <property type="protein sequence ID" value="UYF92030.1"/>
    <property type="molecule type" value="Genomic_DNA"/>
</dbReference>
<evidence type="ECO:0000256" key="2">
    <source>
        <dbReference type="ARBA" id="ARBA00023125"/>
    </source>
</evidence>
<dbReference type="Proteomes" id="UP001163947">
    <property type="component" value="Chromosome"/>
</dbReference>
<evidence type="ECO:0000313" key="7">
    <source>
        <dbReference type="Proteomes" id="UP000325466"/>
    </source>
</evidence>
<accession>A0A059MQK8</accession>
<evidence type="ECO:0000256" key="1">
    <source>
        <dbReference type="ARBA" id="ARBA00023015"/>
    </source>
</evidence>
<dbReference type="GeneID" id="83621964"/>
<name>A0A059MQK8_9NOCA</name>
<dbReference type="GO" id="GO:0003700">
    <property type="term" value="F:DNA-binding transcription factor activity"/>
    <property type="evidence" value="ECO:0007669"/>
    <property type="project" value="InterPro"/>
</dbReference>